<dbReference type="GO" id="GO:0009003">
    <property type="term" value="F:signal peptidase activity"/>
    <property type="evidence" value="ECO:0007669"/>
    <property type="project" value="UniProtKB-EC"/>
</dbReference>
<comment type="subcellular location">
    <subcellularLocation>
        <location evidence="1">Membrane</location>
    </subcellularLocation>
</comment>
<gene>
    <name evidence="7" type="ORF">I7X12_17250</name>
</gene>
<evidence type="ECO:0000256" key="2">
    <source>
        <dbReference type="ARBA" id="ARBA00022692"/>
    </source>
</evidence>
<evidence type="ECO:0000313" key="8">
    <source>
        <dbReference type="Proteomes" id="UP000595001"/>
    </source>
</evidence>
<dbReference type="InterPro" id="IPR001733">
    <property type="entry name" value="Peptidase_S26B"/>
</dbReference>
<keyword evidence="8" id="KW-1185">Reference proteome</keyword>
<dbReference type="AlphaFoldDB" id="A0A7U3WT84"/>
<reference evidence="7 8" key="1">
    <citation type="submission" date="2020-12" db="EMBL/GenBank/DDBJ databases">
        <title>Halosimplex halophilum sp. nov. and Halosimplex salinum sp. nov., two new members of the genus Halosimplex.</title>
        <authorList>
            <person name="Cui H.L."/>
        </authorList>
    </citation>
    <scope>NUCLEOTIDE SEQUENCE [LARGE SCALE GENOMIC DNA]</scope>
    <source>
        <strain evidence="7 8">YGH94</strain>
    </source>
</reference>
<dbReference type="EC" id="3.4.21.89" evidence="7"/>
<dbReference type="GO" id="GO:0016020">
    <property type="term" value="C:membrane"/>
    <property type="evidence" value="ECO:0007669"/>
    <property type="project" value="UniProtKB-SubCell"/>
</dbReference>
<dbReference type="Pfam" id="PF10502">
    <property type="entry name" value="Peptidase_S26"/>
    <property type="match status" value="1"/>
</dbReference>
<keyword evidence="2 5" id="KW-0812">Transmembrane</keyword>
<dbReference type="Proteomes" id="UP000595001">
    <property type="component" value="Chromosome"/>
</dbReference>
<dbReference type="GO" id="GO:0006465">
    <property type="term" value="P:signal peptide processing"/>
    <property type="evidence" value="ECO:0007669"/>
    <property type="project" value="InterPro"/>
</dbReference>
<evidence type="ECO:0000256" key="1">
    <source>
        <dbReference type="ARBA" id="ARBA00004370"/>
    </source>
</evidence>
<proteinExistence type="predicted"/>
<dbReference type="InterPro" id="IPR036286">
    <property type="entry name" value="LexA/Signal_pep-like_sf"/>
</dbReference>
<evidence type="ECO:0000313" key="7">
    <source>
        <dbReference type="EMBL" id="QPV65148.1"/>
    </source>
</evidence>
<name>A0A7U3WT84_9EURY</name>
<dbReference type="CDD" id="cd06530">
    <property type="entry name" value="S26_SPase_I"/>
    <property type="match status" value="1"/>
</dbReference>
<keyword evidence="3 5" id="KW-1133">Transmembrane helix</keyword>
<keyword evidence="4 5" id="KW-0472">Membrane</keyword>
<keyword evidence="7" id="KW-0378">Hydrolase</keyword>
<evidence type="ECO:0000256" key="5">
    <source>
        <dbReference type="SAM" id="Phobius"/>
    </source>
</evidence>
<protein>
    <submittedName>
        <fullName evidence="7">Signal peptidase I</fullName>
        <ecNumber evidence="7">3.4.21.89</ecNumber>
    </submittedName>
</protein>
<feature type="transmembrane region" description="Helical" evidence="5">
    <location>
        <begin position="168"/>
        <end position="189"/>
    </location>
</feature>
<evidence type="ECO:0000256" key="4">
    <source>
        <dbReference type="ARBA" id="ARBA00023136"/>
    </source>
</evidence>
<dbReference type="SUPFAM" id="SSF51306">
    <property type="entry name" value="LexA/Signal peptidase"/>
    <property type="match status" value="1"/>
</dbReference>
<organism evidence="7 8">
    <name type="scientific">Halosimplex litoreum</name>
    <dbReference type="NCBI Taxonomy" id="1198301"/>
    <lineage>
        <taxon>Archaea</taxon>
        <taxon>Methanobacteriati</taxon>
        <taxon>Methanobacteriota</taxon>
        <taxon>Stenosarchaea group</taxon>
        <taxon>Halobacteria</taxon>
        <taxon>Halobacteriales</taxon>
        <taxon>Haloarculaceae</taxon>
        <taxon>Halosimplex</taxon>
    </lineage>
</organism>
<evidence type="ECO:0000256" key="3">
    <source>
        <dbReference type="ARBA" id="ARBA00022989"/>
    </source>
</evidence>
<accession>A0A7U3WT84</accession>
<feature type="domain" description="Peptidase S26" evidence="6">
    <location>
        <begin position="13"/>
        <end position="77"/>
    </location>
</feature>
<evidence type="ECO:0000259" key="6">
    <source>
        <dbReference type="Pfam" id="PF10502"/>
    </source>
</evidence>
<dbReference type="InterPro" id="IPR019533">
    <property type="entry name" value="Peptidase_S26"/>
</dbReference>
<feature type="transmembrane region" description="Helical" evidence="5">
    <location>
        <begin position="337"/>
        <end position="355"/>
    </location>
</feature>
<dbReference type="NCBIfam" id="TIGR02228">
    <property type="entry name" value="sigpep_I_arch"/>
    <property type="match status" value="1"/>
</dbReference>
<dbReference type="KEGG" id="hlt:I7X12_17250"/>
<feature type="transmembrane region" description="Helical" evidence="5">
    <location>
        <begin position="210"/>
        <end position="229"/>
    </location>
</feature>
<sequence>MTLRAYAARAFEVALVVALVALVAGAVVGQPVLLSFVETGSMEPTIDTGDGFVAVPSVLAGPPSEGDVVVFRAQELQGGGLTTHRIVGETDRGYVTRGDANPFTDQDGGEPPVTEDRIVAHALQVGGDVVVIPFLGTAIVGVQDAMIGLQNAIATSVGVDAFLGPQGVGLVLFGVGIALFGLSAVLGRVEGPSRDRRRDRSRGGGLDARRATLVLLVVVLLPANAAMVVPSGVHEMTVDGDTIATAEDIAPGEQASWEYTVRNSGFVPVVVVFESTDPEVSIPQYRRALGPGGTRELSIGVTAPPPGETRTGTVREYRYLLVLPPAVIETLHDSGPVVAWSVINAVLAGGLLLLVSKTVGFGRVRTGAASRVSLWVRLRRRFG</sequence>
<dbReference type="OrthoDB" id="50404at2157"/>
<dbReference type="EMBL" id="CP065856">
    <property type="protein sequence ID" value="QPV65148.1"/>
    <property type="molecule type" value="Genomic_DNA"/>
</dbReference>
<dbReference type="GO" id="GO:0004252">
    <property type="term" value="F:serine-type endopeptidase activity"/>
    <property type="evidence" value="ECO:0007669"/>
    <property type="project" value="InterPro"/>
</dbReference>